<evidence type="ECO:0000259" key="8">
    <source>
        <dbReference type="Pfam" id="PF08335"/>
    </source>
</evidence>
<feature type="domain" description="Glutamate-ammonia ligase adenylyltransferase repeated" evidence="7">
    <location>
        <begin position="520"/>
        <end position="746"/>
    </location>
</feature>
<evidence type="ECO:0000313" key="9">
    <source>
        <dbReference type="EMBL" id="RIJ28482.1"/>
    </source>
</evidence>
<gene>
    <name evidence="9" type="ORF">D1223_13965</name>
</gene>
<dbReference type="OrthoDB" id="9759366at2"/>
<dbReference type="Gene3D" id="3.30.460.10">
    <property type="entry name" value="Beta Polymerase, domain 2"/>
    <property type="match status" value="2"/>
</dbReference>
<reference evidence="9 10" key="1">
    <citation type="submission" date="2018-08" db="EMBL/GenBank/DDBJ databases">
        <title>Henriciella mobilis sp. nov., isolated from seawater.</title>
        <authorList>
            <person name="Cheng H."/>
            <person name="Wu Y.-H."/>
            <person name="Xu X.-W."/>
            <person name="Guo L.-L."/>
        </authorList>
    </citation>
    <scope>NUCLEOTIDE SEQUENCE [LARGE SCALE GENOMIC DNA]</scope>
    <source>
        <strain evidence="9 10">JN25</strain>
    </source>
</reference>
<dbReference type="AlphaFoldDB" id="A0A399RFA0"/>
<accession>A0A399RFA0</accession>
<evidence type="ECO:0000256" key="4">
    <source>
        <dbReference type="ARBA" id="ARBA00022840"/>
    </source>
</evidence>
<dbReference type="GO" id="GO:0008882">
    <property type="term" value="F:[glutamate-ammonia-ligase] adenylyltransferase activity"/>
    <property type="evidence" value="ECO:0007669"/>
    <property type="project" value="InterPro"/>
</dbReference>
<keyword evidence="1 9" id="KW-0808">Transferase</keyword>
<keyword evidence="6" id="KW-0511">Multifunctional enzyme</keyword>
<dbReference type="GO" id="GO:0005524">
    <property type="term" value="F:ATP binding"/>
    <property type="evidence" value="ECO:0007669"/>
    <property type="project" value="UniProtKB-KW"/>
</dbReference>
<dbReference type="InterPro" id="IPR043519">
    <property type="entry name" value="NT_sf"/>
</dbReference>
<dbReference type="EMBL" id="QWFX01000013">
    <property type="protein sequence ID" value="RIJ28482.1"/>
    <property type="molecule type" value="Genomic_DNA"/>
</dbReference>
<dbReference type="InterPro" id="IPR005190">
    <property type="entry name" value="GlnE_rpt_dom"/>
</dbReference>
<evidence type="ECO:0000313" key="10">
    <source>
        <dbReference type="Proteomes" id="UP000266385"/>
    </source>
</evidence>
<dbReference type="SUPFAM" id="SSF81301">
    <property type="entry name" value="Nucleotidyltransferase"/>
    <property type="match status" value="2"/>
</dbReference>
<dbReference type="NCBIfam" id="NF008292">
    <property type="entry name" value="PRK11072.1"/>
    <property type="match status" value="1"/>
</dbReference>
<dbReference type="Gene3D" id="1.20.120.330">
    <property type="entry name" value="Nucleotidyltransferases domain 2"/>
    <property type="match status" value="2"/>
</dbReference>
<proteinExistence type="predicted"/>
<dbReference type="Gene3D" id="1.20.120.1510">
    <property type="match status" value="1"/>
</dbReference>
<dbReference type="SUPFAM" id="SSF81593">
    <property type="entry name" value="Nucleotidyltransferase substrate binding subunit/domain"/>
    <property type="match status" value="2"/>
</dbReference>
<evidence type="ECO:0000256" key="5">
    <source>
        <dbReference type="ARBA" id="ARBA00022842"/>
    </source>
</evidence>
<keyword evidence="10" id="KW-1185">Reference proteome</keyword>
<evidence type="ECO:0000256" key="6">
    <source>
        <dbReference type="ARBA" id="ARBA00023268"/>
    </source>
</evidence>
<protein>
    <submittedName>
        <fullName evidence="9">Bifunctional [glutamine synthetase] adenylyltransferase/[glutamine synthetase]-adenylyl-L-tyrosine phosphorylase</fullName>
        <ecNumber evidence="9">2.7.7.89</ecNumber>
    </submittedName>
</protein>
<dbReference type="RefSeq" id="WP_119377017.1">
    <property type="nucleotide sequence ID" value="NZ_QWFX01000013.1"/>
</dbReference>
<dbReference type="InterPro" id="IPR013546">
    <property type="entry name" value="PII_UdlTrfase/GS_AdlTrfase"/>
</dbReference>
<feature type="domain" description="PII-uridylyltransferase/Glutamine-synthetase adenylyltransferase" evidence="8">
    <location>
        <begin position="265"/>
        <end position="406"/>
    </location>
</feature>
<feature type="domain" description="Glutamate-ammonia ligase adenylyltransferase repeated" evidence="7">
    <location>
        <begin position="22"/>
        <end position="242"/>
    </location>
</feature>
<keyword evidence="2 9" id="KW-0548">Nucleotidyltransferase</keyword>
<dbReference type="GO" id="GO:0005829">
    <property type="term" value="C:cytosol"/>
    <property type="evidence" value="ECO:0007669"/>
    <property type="project" value="TreeGrafter"/>
</dbReference>
<evidence type="ECO:0000256" key="3">
    <source>
        <dbReference type="ARBA" id="ARBA00022741"/>
    </source>
</evidence>
<dbReference type="EC" id="2.7.7.89" evidence="9"/>
<dbReference type="PANTHER" id="PTHR30621:SF0">
    <property type="entry name" value="BIFUNCTIONAL GLUTAMINE SYNTHETASE ADENYLYLTRANSFERASE_ADENYLYL-REMOVING ENZYME"/>
    <property type="match status" value="1"/>
</dbReference>
<name>A0A399RFA0_9PROT</name>
<sequence>MLDIRPLAETGRDAFEAGTHLAPYLARLVRRAPQAYSLLQREGATELAAHALKQAKDAAALEDREEAMTALRQAKLANHMAVAAMDLSRSLPVHDLTGHLTGFADAAVQSALTIALRQRSLTQDGIFVIALGKMGAFELNYSSDIDMAVFFDPAVFCEGSIEAGDLASKVVRDAMRILEEDTGDGYVFRTDLRLRPDPGSTPPAVSTQMAEIYYESVGQNWERMVWIKARACAGDIRAAERFIGMLEPFVWRRHMDYWAIADVQAIKRMINSRTSASDLADTSPDLKLGPGGIREIEFFVQTQQIIMGGRNSFLRHRKTLKSLDALVAADAVDASVGKELTEAYEVLRNIEHRIQMLEDQQTHRLPSDEDTRLRVAKLCGHDDLAAFDRAVAEVRKTVHSHYRDLFAEEERKHENAVQGNLVFTGVDDDPGTVETLKAYGFSDPSRIIATISNWHRGKTPATRTARGRGLLTALLPELLTAMSRTGEPDMAFTRFTRFFEGLRSGIQTLSMLANETSLLEDLVTTLAIAPRLSQTLARQPGLLEALVTPSGQEYPPALSRGADFESQMDEVRRWQNERAFLIGHRLLHSRLPAQQAALAWSDLADHCVELMSEAAAIETARRYGPQPGNWMIGALGKLGGRELTAGSDLDLIIIFEDDGDAASEAGHWFTKFAQRLITAISAETAEGSLYEVDMRLRPSGRAGPVATSLRAFDRYQHHDAWTWELMALTRLRPVAGHDALGERALEVAHDAIVNGKPDDERRADILDMRRRLWKERPPRGEWDLKLADGGLVDLEFILQQEMLLCRRADCVLPTVIDAAEALGEAGRLTTDEVKTITSSFSFLQSIQQIQRLAVGAELTADQFSEGLKARLALAAGCESFSEVESRYRSVRKQISDLRCKKIGTLATDS</sequence>
<keyword evidence="5" id="KW-0460">Magnesium</keyword>
<evidence type="ECO:0000256" key="2">
    <source>
        <dbReference type="ARBA" id="ARBA00022695"/>
    </source>
</evidence>
<dbReference type="InterPro" id="IPR023057">
    <property type="entry name" value="GlnE"/>
</dbReference>
<organism evidence="9 10">
    <name type="scientific">Henriciella mobilis</name>
    <dbReference type="NCBI Taxonomy" id="2305467"/>
    <lineage>
        <taxon>Bacteria</taxon>
        <taxon>Pseudomonadati</taxon>
        <taxon>Pseudomonadota</taxon>
        <taxon>Alphaproteobacteria</taxon>
        <taxon>Hyphomonadales</taxon>
        <taxon>Hyphomonadaceae</taxon>
        <taxon>Henriciella</taxon>
    </lineage>
</organism>
<dbReference type="GO" id="GO:0000820">
    <property type="term" value="P:regulation of glutamine family amino acid metabolic process"/>
    <property type="evidence" value="ECO:0007669"/>
    <property type="project" value="TreeGrafter"/>
</dbReference>
<dbReference type="GO" id="GO:0047388">
    <property type="term" value="F:[glutamine synthetase]-adenylyl-L-tyrosine phosphorylase activity"/>
    <property type="evidence" value="ECO:0007669"/>
    <property type="project" value="UniProtKB-EC"/>
</dbReference>
<dbReference type="PANTHER" id="PTHR30621">
    <property type="entry name" value="GLUTAMINE SYNTHETASE ADENYLYLTRANSFERASE"/>
    <property type="match status" value="1"/>
</dbReference>
<dbReference type="Pfam" id="PF03710">
    <property type="entry name" value="GlnE"/>
    <property type="match status" value="2"/>
</dbReference>
<evidence type="ECO:0000256" key="1">
    <source>
        <dbReference type="ARBA" id="ARBA00022679"/>
    </source>
</evidence>
<dbReference type="Pfam" id="PF08335">
    <property type="entry name" value="GlnD_UR_UTase"/>
    <property type="match status" value="2"/>
</dbReference>
<dbReference type="CDD" id="cd05401">
    <property type="entry name" value="NT_GlnE_GlnD_like"/>
    <property type="match status" value="2"/>
</dbReference>
<keyword evidence="4" id="KW-0067">ATP-binding</keyword>
<dbReference type="NCBIfam" id="NF010706">
    <property type="entry name" value="PRK14108.1"/>
    <property type="match status" value="1"/>
</dbReference>
<comment type="caution">
    <text evidence="9">The sequence shown here is derived from an EMBL/GenBank/DDBJ whole genome shotgun (WGS) entry which is preliminary data.</text>
</comment>
<dbReference type="Proteomes" id="UP000266385">
    <property type="component" value="Unassembled WGS sequence"/>
</dbReference>
<feature type="domain" description="PII-uridylyltransferase/Glutamine-synthetase adenylyltransferase" evidence="8">
    <location>
        <begin position="771"/>
        <end position="897"/>
    </location>
</feature>
<keyword evidence="3" id="KW-0547">Nucleotide-binding</keyword>
<evidence type="ECO:0000259" key="7">
    <source>
        <dbReference type="Pfam" id="PF03710"/>
    </source>
</evidence>